<evidence type="ECO:0000313" key="2">
    <source>
        <dbReference type="Proteomes" id="UP000095657"/>
    </source>
</evidence>
<proteinExistence type="predicted"/>
<reference evidence="1 2" key="1">
    <citation type="submission" date="2015-09" db="EMBL/GenBank/DDBJ databases">
        <authorList>
            <consortium name="Pathogen Informatics"/>
        </authorList>
    </citation>
    <scope>NUCLEOTIDE SEQUENCE [LARGE SCALE GENOMIC DNA]</scope>
    <source>
        <strain evidence="1 2">2789STDY5834880</strain>
    </source>
</reference>
<protein>
    <submittedName>
        <fullName evidence="1">Uncharacterized protein</fullName>
    </submittedName>
</protein>
<name>A0A174NLY1_9BACE</name>
<gene>
    <name evidence="1" type="ORF">ERS852494_02373</name>
</gene>
<dbReference type="EMBL" id="CZAI01000005">
    <property type="protein sequence ID" value="CUP49644.1"/>
    <property type="molecule type" value="Genomic_DNA"/>
</dbReference>
<dbReference type="AlphaFoldDB" id="A0A174NLY1"/>
<evidence type="ECO:0000313" key="1">
    <source>
        <dbReference type="EMBL" id="CUP49644.1"/>
    </source>
</evidence>
<accession>A0A174NLY1</accession>
<sequence length="33" mass="4141">MKRKYIEYKIAEYPQMTDKGLAWIVLYRIEYIN</sequence>
<dbReference type="Proteomes" id="UP000095657">
    <property type="component" value="Unassembled WGS sequence"/>
</dbReference>
<organism evidence="1 2">
    <name type="scientific">Bacteroides caccae</name>
    <dbReference type="NCBI Taxonomy" id="47678"/>
    <lineage>
        <taxon>Bacteria</taxon>
        <taxon>Pseudomonadati</taxon>
        <taxon>Bacteroidota</taxon>
        <taxon>Bacteroidia</taxon>
        <taxon>Bacteroidales</taxon>
        <taxon>Bacteroidaceae</taxon>
        <taxon>Bacteroides</taxon>
    </lineage>
</organism>